<protein>
    <submittedName>
        <fullName evidence="2">Uncharacterized protein</fullName>
    </submittedName>
</protein>
<keyword evidence="3" id="KW-1185">Reference proteome</keyword>
<proteinExistence type="predicted"/>
<dbReference type="EMBL" id="MUJZ01008830">
    <property type="protein sequence ID" value="OTF82357.1"/>
    <property type="molecule type" value="Genomic_DNA"/>
</dbReference>
<evidence type="ECO:0000313" key="3">
    <source>
        <dbReference type="Proteomes" id="UP000194236"/>
    </source>
</evidence>
<accession>A0A1Y3BQK3</accession>
<name>A0A1Y3BQK3_EURMA</name>
<reference evidence="2 3" key="1">
    <citation type="submission" date="2017-03" db="EMBL/GenBank/DDBJ databases">
        <title>Genome Survey of Euroglyphus maynei.</title>
        <authorList>
            <person name="Arlian L.G."/>
            <person name="Morgan M.S."/>
            <person name="Rider S.D."/>
        </authorList>
    </citation>
    <scope>NUCLEOTIDE SEQUENCE [LARGE SCALE GENOMIC DNA]</scope>
    <source>
        <strain evidence="2">Arlian Lab</strain>
        <tissue evidence="2">Whole body</tissue>
    </source>
</reference>
<evidence type="ECO:0000256" key="1">
    <source>
        <dbReference type="SAM" id="MobiDB-lite"/>
    </source>
</evidence>
<gene>
    <name evidence="2" type="ORF">BLA29_011630</name>
</gene>
<feature type="region of interest" description="Disordered" evidence="1">
    <location>
        <begin position="1"/>
        <end position="31"/>
    </location>
</feature>
<dbReference type="AlphaFoldDB" id="A0A1Y3BQK3"/>
<comment type="caution">
    <text evidence="2">The sequence shown here is derived from an EMBL/GenBank/DDBJ whole genome shotgun (WGS) entry which is preliminary data.</text>
</comment>
<sequence>MEKQSRPPQPPSSAGTEKRERRSGLSNVSLSKAPLLQIGADENERYKYGHQSSSSTITVDPEKFIIINDSGFS</sequence>
<evidence type="ECO:0000313" key="2">
    <source>
        <dbReference type="EMBL" id="OTF82357.1"/>
    </source>
</evidence>
<organism evidence="2 3">
    <name type="scientific">Euroglyphus maynei</name>
    <name type="common">Mayne's house dust mite</name>
    <dbReference type="NCBI Taxonomy" id="6958"/>
    <lineage>
        <taxon>Eukaryota</taxon>
        <taxon>Metazoa</taxon>
        <taxon>Ecdysozoa</taxon>
        <taxon>Arthropoda</taxon>
        <taxon>Chelicerata</taxon>
        <taxon>Arachnida</taxon>
        <taxon>Acari</taxon>
        <taxon>Acariformes</taxon>
        <taxon>Sarcoptiformes</taxon>
        <taxon>Astigmata</taxon>
        <taxon>Psoroptidia</taxon>
        <taxon>Analgoidea</taxon>
        <taxon>Pyroglyphidae</taxon>
        <taxon>Pyroglyphinae</taxon>
        <taxon>Euroglyphus</taxon>
    </lineage>
</organism>
<dbReference type="Proteomes" id="UP000194236">
    <property type="component" value="Unassembled WGS sequence"/>
</dbReference>